<feature type="transmembrane region" description="Helical" evidence="1">
    <location>
        <begin position="359"/>
        <end position="378"/>
    </location>
</feature>
<feature type="transmembrane region" description="Helical" evidence="1">
    <location>
        <begin position="212"/>
        <end position="232"/>
    </location>
</feature>
<feature type="transmembrane region" description="Helical" evidence="1">
    <location>
        <begin position="447"/>
        <end position="470"/>
    </location>
</feature>
<comment type="caution">
    <text evidence="2">The sequence shown here is derived from an EMBL/GenBank/DDBJ whole genome shotgun (WGS) entry which is preliminary data.</text>
</comment>
<reference evidence="2" key="1">
    <citation type="submission" date="2021-04" db="EMBL/GenBank/DDBJ databases">
        <authorList>
            <person name="Rodrigo-Torres L."/>
            <person name="Arahal R. D."/>
            <person name="Lucena T."/>
        </authorList>
    </citation>
    <scope>NUCLEOTIDE SEQUENCE</scope>
    <source>
        <strain evidence="2">CECT 9275</strain>
    </source>
</reference>
<feature type="transmembrane region" description="Helical" evidence="1">
    <location>
        <begin position="128"/>
        <end position="151"/>
    </location>
</feature>
<organism evidence="2 3">
    <name type="scientific">Dyadobacter helix</name>
    <dbReference type="NCBI Taxonomy" id="2822344"/>
    <lineage>
        <taxon>Bacteria</taxon>
        <taxon>Pseudomonadati</taxon>
        <taxon>Bacteroidota</taxon>
        <taxon>Cytophagia</taxon>
        <taxon>Cytophagales</taxon>
        <taxon>Spirosomataceae</taxon>
        <taxon>Dyadobacter</taxon>
    </lineage>
</organism>
<proteinExistence type="predicted"/>
<dbReference type="AlphaFoldDB" id="A0A916N6C5"/>
<feature type="transmembrane region" description="Helical" evidence="1">
    <location>
        <begin position="326"/>
        <end position="347"/>
    </location>
</feature>
<dbReference type="Proteomes" id="UP000680038">
    <property type="component" value="Unassembled WGS sequence"/>
</dbReference>
<protein>
    <submittedName>
        <fullName evidence="2">Uncharacterized protein</fullName>
    </submittedName>
</protein>
<dbReference type="RefSeq" id="WP_215240834.1">
    <property type="nucleotide sequence ID" value="NZ_CAJRAF010000002.1"/>
</dbReference>
<name>A0A916N6C5_9BACT</name>
<keyword evidence="1" id="KW-0472">Membrane</keyword>
<sequence length="496" mass="54820">MQGTVLFYDPVQDSGLIRGADDNRYYFTKTDCFNNVIPQAGQSINFVPENNLARQIVSVISENTFKIPASSDAPPSTPQVPAPAAKTIYNYPGVLVSVLLLISLFIPYGNLANTNVSVPDVVEQTVQFKLVSGDLGVLLVIAALALTVIFALGLNWQWLLWTYMAFAGLFIISFLNEESLFSVVSNMQTAMRTSSEIINPSLTVPTPSVFDFLTFGFYFGVVILLAQGYLVLVHRYEIRQGAFTLPAQLSNPETFKVAVKSLKTTVAGLKLSTLKLSTERFRFRQATEKLGSMMGDAEQKHALFFGFIHPYLRFIDSGEFFRKPFYWLYVLNAMISLLIPLLILYAGLSNNIFGMPFKFTFAFLLVFAIASLAAWVNFQLWWERKDKVEGSAKSTDEFVATPVFSHFVQTMGESYGTMVAIIGTGAALIGTIFLGENADNLGRSMGLGFLTGGSFALIFVWPVVGFFVIISSRVLAEMIRALISIANNLKKLSDSE</sequence>
<accession>A0A916N6C5</accession>
<feature type="transmembrane region" description="Helical" evidence="1">
    <location>
        <begin position="415"/>
        <end position="435"/>
    </location>
</feature>
<evidence type="ECO:0000313" key="3">
    <source>
        <dbReference type="Proteomes" id="UP000680038"/>
    </source>
</evidence>
<feature type="transmembrane region" description="Helical" evidence="1">
    <location>
        <begin position="88"/>
        <end position="108"/>
    </location>
</feature>
<evidence type="ECO:0000256" key="1">
    <source>
        <dbReference type="SAM" id="Phobius"/>
    </source>
</evidence>
<evidence type="ECO:0000313" key="2">
    <source>
        <dbReference type="EMBL" id="CAG5009271.1"/>
    </source>
</evidence>
<keyword evidence="1" id="KW-1133">Transmembrane helix</keyword>
<gene>
    <name evidence="2" type="ORF">DYBT9275_04459</name>
</gene>
<keyword evidence="3" id="KW-1185">Reference proteome</keyword>
<dbReference type="EMBL" id="CAJRAF010000002">
    <property type="protein sequence ID" value="CAG5009271.1"/>
    <property type="molecule type" value="Genomic_DNA"/>
</dbReference>
<keyword evidence="1" id="KW-0812">Transmembrane</keyword>
<feature type="transmembrane region" description="Helical" evidence="1">
    <location>
        <begin position="158"/>
        <end position="175"/>
    </location>
</feature>